<reference evidence="2 3" key="2">
    <citation type="journal article" date="2016" name="Appl. Microbiol. Biotechnol.">
        <title>Mutations improving production and secretion of extracellular lipase by Burkholderia glumae PG1.</title>
        <authorList>
            <person name="Knapp A."/>
            <person name="Voget S."/>
            <person name="Gao R."/>
            <person name="Zaburannyi N."/>
            <person name="Krysciak D."/>
            <person name="Breuer M."/>
            <person name="Hauer B."/>
            <person name="Streit W.R."/>
            <person name="Muller R."/>
            <person name="Daniel R."/>
            <person name="Jaeger K.E."/>
        </authorList>
    </citation>
    <scope>NUCLEOTIDE SEQUENCE [LARGE SCALE GENOMIC DNA]</scope>
    <source>
        <strain evidence="2 3">PG1</strain>
    </source>
</reference>
<dbReference type="OrthoDB" id="9014270at2"/>
<dbReference type="HOGENOM" id="CLU_2104381_0_0_4"/>
<protein>
    <submittedName>
        <fullName evidence="2">Uncharacterized protein</fullName>
    </submittedName>
</protein>
<accession>A0A0B6RXH3</accession>
<dbReference type="AlphaFoldDB" id="A0A0B6RXH3"/>
<keyword evidence="3" id="KW-1185">Reference proteome</keyword>
<organism evidence="2 3">
    <name type="scientific">Burkholderia plantarii</name>
    <dbReference type="NCBI Taxonomy" id="41899"/>
    <lineage>
        <taxon>Bacteria</taxon>
        <taxon>Pseudomonadati</taxon>
        <taxon>Pseudomonadota</taxon>
        <taxon>Betaproteobacteria</taxon>
        <taxon>Burkholderiales</taxon>
        <taxon>Burkholderiaceae</taxon>
        <taxon>Burkholderia</taxon>
    </lineage>
</organism>
<dbReference type="EMBL" id="CP002580">
    <property type="protein sequence ID" value="AJK48093.1"/>
    <property type="molecule type" value="Genomic_DNA"/>
</dbReference>
<reference evidence="3" key="1">
    <citation type="submission" date="2011-03" db="EMBL/GenBank/DDBJ databases">
        <authorList>
            <person name="Voget S."/>
            <person name="Streit W.R."/>
            <person name="Jaeger K.E."/>
            <person name="Daniel R."/>
        </authorList>
    </citation>
    <scope>NUCLEOTIDE SEQUENCE [LARGE SCALE GENOMIC DNA]</scope>
    <source>
        <strain evidence="3">PG1</strain>
    </source>
</reference>
<evidence type="ECO:0000313" key="2">
    <source>
        <dbReference type="EMBL" id="AJK48093.1"/>
    </source>
</evidence>
<dbReference type="Proteomes" id="UP000031838">
    <property type="component" value="Chromosome 1"/>
</dbReference>
<dbReference type="RefSeq" id="WP_042626326.1">
    <property type="nucleotide sequence ID" value="NZ_CP002580.1"/>
</dbReference>
<proteinExistence type="predicted"/>
<dbReference type="InterPro" id="IPR058228">
    <property type="entry name" value="Sap1-like"/>
</dbReference>
<dbReference type="KEGG" id="bgp:BGL_1c36210"/>
<sequence length="116" mass="12898">MIRRIGFAIALMSGVAAVAQAGGDVVLKPRQEVHLAKDAWGCLSKDNLDSVLSHERDGHAQAKQQYFDDYRCLAVPDGARFRVVSVDRDDVQFVSADNSDQQGLWTDVRFVRPVRP</sequence>
<gene>
    <name evidence="2" type="ORF">BGL_1c36210</name>
</gene>
<evidence type="ECO:0000256" key="1">
    <source>
        <dbReference type="SAM" id="SignalP"/>
    </source>
</evidence>
<feature type="signal peptide" evidence="1">
    <location>
        <begin position="1"/>
        <end position="21"/>
    </location>
</feature>
<keyword evidence="1" id="KW-0732">Signal</keyword>
<name>A0A0B6RXH3_BURPL</name>
<dbReference type="NCBIfam" id="NF046013">
    <property type="entry name" value="surf_attach_Sap1"/>
    <property type="match status" value="1"/>
</dbReference>
<feature type="chain" id="PRO_5002110262" evidence="1">
    <location>
        <begin position="22"/>
        <end position="116"/>
    </location>
</feature>
<evidence type="ECO:0000313" key="3">
    <source>
        <dbReference type="Proteomes" id="UP000031838"/>
    </source>
</evidence>